<name>A0A6A4XW06_9STRA</name>
<dbReference type="EMBL" id="VJMH01006928">
    <property type="protein sequence ID" value="KAF0687401.1"/>
    <property type="molecule type" value="Genomic_DNA"/>
</dbReference>
<feature type="non-terminal residue" evidence="1">
    <location>
        <position position="303"/>
    </location>
</feature>
<dbReference type="SUPFAM" id="SSF53335">
    <property type="entry name" value="S-adenosyl-L-methionine-dependent methyltransferases"/>
    <property type="match status" value="1"/>
</dbReference>
<protein>
    <recommendedName>
        <fullName evidence="2">Methyltransferase domain-containing protein</fullName>
    </recommendedName>
</protein>
<gene>
    <name evidence="1" type="ORF">As57867_020789</name>
</gene>
<organism evidence="1">
    <name type="scientific">Aphanomyces stellatus</name>
    <dbReference type="NCBI Taxonomy" id="120398"/>
    <lineage>
        <taxon>Eukaryota</taxon>
        <taxon>Sar</taxon>
        <taxon>Stramenopiles</taxon>
        <taxon>Oomycota</taxon>
        <taxon>Saprolegniomycetes</taxon>
        <taxon>Saprolegniales</taxon>
        <taxon>Verrucalvaceae</taxon>
        <taxon>Aphanomyces</taxon>
    </lineage>
</organism>
<evidence type="ECO:0000313" key="1">
    <source>
        <dbReference type="EMBL" id="KAF0687401.1"/>
    </source>
</evidence>
<evidence type="ECO:0008006" key="2">
    <source>
        <dbReference type="Google" id="ProtNLM"/>
    </source>
</evidence>
<dbReference type="OrthoDB" id="8300214at2759"/>
<dbReference type="CDD" id="cd02440">
    <property type="entry name" value="AdoMet_MTases"/>
    <property type="match status" value="1"/>
</dbReference>
<sequence>MESIQALVADKSVLVLNAGDVHLMPMILERARHVRVVDSKGLQWTQKQAVFERGNPLTCNVTEPVDVLWSNVDLASFEQDDIIQFVGYASKIAIDAVYAFPTNSADSKDAIRRVEQQIKSTHAQVTASLTVVTSSSLQAASDETTEGDVVDVWTDRKMPLIWRDSVYTGKCDIMTELYTAQKKYIASLMAPNQPSSYVEVGCGTSEMGSVLHDRMAYTVGVEINPVMLELASEIHTKMDADPTNYLLQGNALELDSILKTKLPADFWKSTRIVTILMNTFGILPEHIRQGVVDQMLQVAGDDG</sequence>
<reference evidence="1" key="1">
    <citation type="submission" date="2019-06" db="EMBL/GenBank/DDBJ databases">
        <title>Genomics analysis of Aphanomyces spp. identifies a new class of oomycete effector associated with host adaptation.</title>
        <authorList>
            <person name="Gaulin E."/>
        </authorList>
    </citation>
    <scope>NUCLEOTIDE SEQUENCE</scope>
    <source>
        <strain evidence="1">CBS 578.67</strain>
    </source>
</reference>
<accession>A0A6A4XW06</accession>
<dbReference type="Gene3D" id="3.40.50.150">
    <property type="entry name" value="Vaccinia Virus protein VP39"/>
    <property type="match status" value="1"/>
</dbReference>
<proteinExistence type="predicted"/>
<dbReference type="AlphaFoldDB" id="A0A6A4XW06"/>
<dbReference type="InterPro" id="IPR029063">
    <property type="entry name" value="SAM-dependent_MTases_sf"/>
</dbReference>
<comment type="caution">
    <text evidence="1">The sequence shown here is derived from an EMBL/GenBank/DDBJ whole genome shotgun (WGS) entry which is preliminary data.</text>
</comment>